<dbReference type="Pfam" id="PF07728">
    <property type="entry name" value="AAA_5"/>
    <property type="match status" value="1"/>
</dbReference>
<reference evidence="12" key="1">
    <citation type="submission" date="2016-10" db="EMBL/GenBank/DDBJ databases">
        <authorList>
            <person name="Varghese N."/>
            <person name="Submissions S."/>
        </authorList>
    </citation>
    <scope>NUCLEOTIDE SEQUENCE [LARGE SCALE GENOMIC DNA]</scope>
    <source>
        <strain evidence="12">FP5</strain>
    </source>
</reference>
<dbReference type="GO" id="GO:0016887">
    <property type="term" value="F:ATP hydrolysis activity"/>
    <property type="evidence" value="ECO:0007669"/>
    <property type="project" value="InterPro"/>
</dbReference>
<dbReference type="OrthoDB" id="9808317at2"/>
<dbReference type="GO" id="GO:0005737">
    <property type="term" value="C:cytoplasm"/>
    <property type="evidence" value="ECO:0007669"/>
    <property type="project" value="UniProtKB-SubCell"/>
</dbReference>
<dbReference type="InterPro" id="IPR003593">
    <property type="entry name" value="AAA+_ATPase"/>
</dbReference>
<dbReference type="PANTHER" id="PTHR42759:SF1">
    <property type="entry name" value="MAGNESIUM-CHELATASE SUBUNIT CHLD"/>
    <property type="match status" value="1"/>
</dbReference>
<keyword evidence="6" id="KW-0067">ATP-binding</keyword>
<evidence type="ECO:0000256" key="6">
    <source>
        <dbReference type="ARBA" id="ARBA00022840"/>
    </source>
</evidence>
<evidence type="ECO:0000313" key="12">
    <source>
        <dbReference type="Proteomes" id="UP000198897"/>
    </source>
</evidence>
<keyword evidence="5" id="KW-0378">Hydrolase</keyword>
<evidence type="ECO:0000256" key="8">
    <source>
        <dbReference type="ARBA" id="ARBA00035108"/>
    </source>
</evidence>
<comment type="catalytic activity">
    <reaction evidence="9">
        <text>ATP + H2O = ADP + phosphate + H(+)</text>
        <dbReference type="Rhea" id="RHEA:13065"/>
        <dbReference type="ChEBI" id="CHEBI:15377"/>
        <dbReference type="ChEBI" id="CHEBI:15378"/>
        <dbReference type="ChEBI" id="CHEBI:30616"/>
        <dbReference type="ChEBI" id="CHEBI:43474"/>
        <dbReference type="ChEBI" id="CHEBI:456216"/>
    </reaction>
</comment>
<proteinExistence type="inferred from homology"/>
<keyword evidence="7" id="KW-0304">Gas vesicle</keyword>
<evidence type="ECO:0000256" key="9">
    <source>
        <dbReference type="ARBA" id="ARBA00049360"/>
    </source>
</evidence>
<dbReference type="InterPro" id="IPR050764">
    <property type="entry name" value="CbbQ/NirQ/NorQ/GpvN"/>
</dbReference>
<evidence type="ECO:0000313" key="11">
    <source>
        <dbReference type="EMBL" id="SFF67051.1"/>
    </source>
</evidence>
<dbReference type="Gene3D" id="3.40.50.300">
    <property type="entry name" value="P-loop containing nucleotide triphosphate hydrolases"/>
    <property type="match status" value="1"/>
</dbReference>
<dbReference type="Proteomes" id="UP000198897">
    <property type="component" value="Unassembled WGS sequence"/>
</dbReference>
<dbReference type="InterPro" id="IPR011704">
    <property type="entry name" value="ATPase_dyneun-rel_AAA"/>
</dbReference>
<dbReference type="RefSeq" id="WP_089750585.1">
    <property type="nucleotide sequence ID" value="NZ_FOOG01000005.1"/>
</dbReference>
<dbReference type="EMBL" id="FOOG01000005">
    <property type="protein sequence ID" value="SFF67051.1"/>
    <property type="molecule type" value="Genomic_DNA"/>
</dbReference>
<keyword evidence="12" id="KW-1185">Reference proteome</keyword>
<gene>
    <name evidence="11" type="ORF">SAMN05216353_10522</name>
</gene>
<dbReference type="NCBIfam" id="TIGR02640">
    <property type="entry name" value="gas_vesic_GvpN"/>
    <property type="match status" value="1"/>
</dbReference>
<comment type="similarity">
    <text evidence="2">Belongs to the CbbQ/NirQ/NorQ/GpvN family.</text>
</comment>
<dbReference type="PANTHER" id="PTHR42759">
    <property type="entry name" value="MOXR FAMILY PROTEIN"/>
    <property type="match status" value="1"/>
</dbReference>
<evidence type="ECO:0000256" key="3">
    <source>
        <dbReference type="ARBA" id="ARBA00022490"/>
    </source>
</evidence>
<evidence type="ECO:0000256" key="7">
    <source>
        <dbReference type="ARBA" id="ARBA00022987"/>
    </source>
</evidence>
<dbReference type="InterPro" id="IPR013462">
    <property type="entry name" value="Gas-vesicle_GvpN"/>
</dbReference>
<evidence type="ECO:0000256" key="4">
    <source>
        <dbReference type="ARBA" id="ARBA00022741"/>
    </source>
</evidence>
<comment type="subcellular location">
    <subcellularLocation>
        <location evidence="1">Cytoplasm</location>
    </subcellularLocation>
    <subcellularLocation>
        <location evidence="8">Gas vesicle</location>
    </subcellularLocation>
</comment>
<dbReference type="GO" id="GO:0005524">
    <property type="term" value="F:ATP binding"/>
    <property type="evidence" value="ECO:0007669"/>
    <property type="project" value="UniProtKB-KW"/>
</dbReference>
<evidence type="ECO:0000259" key="10">
    <source>
        <dbReference type="SMART" id="SM00382"/>
    </source>
</evidence>
<evidence type="ECO:0000256" key="2">
    <source>
        <dbReference type="ARBA" id="ARBA00009417"/>
    </source>
</evidence>
<organism evidence="11 12">
    <name type="scientific">Halobacillus alkaliphilus</name>
    <dbReference type="NCBI Taxonomy" id="396056"/>
    <lineage>
        <taxon>Bacteria</taxon>
        <taxon>Bacillati</taxon>
        <taxon>Bacillota</taxon>
        <taxon>Bacilli</taxon>
        <taxon>Bacillales</taxon>
        <taxon>Bacillaceae</taxon>
        <taxon>Halobacillus</taxon>
    </lineage>
</organism>
<sequence>MTKLTETKAKPQEDRGVYAHPFFQNLIKRSHRYLSLGYPVHFTGPTGIGKTTLALHIAKSRKRPVVLISGNKSLSNAELIGAFKGYNRKKVNDNYVRTVRKIEENVTEGWVSGRLYEAVKNGYTVVYDEFTRSKPEVNNLFLSVLEEKILPLYGTKRKDSHIKVHPDFSIIFTSNPSEYVGVYETQDALLDRMISLPLKSLDQEAEATIVTERTKIDQDKAKAIVGFVHRVKDLCKNRDSSLSLRASIMIADVAERYQLPIDGEDKEFQELCLDITYFTLDLCTDDHEEELHKKIIEACKKV</sequence>
<name>A0A1I2KPL1_9BACI</name>
<protein>
    <submittedName>
        <fullName evidence="11">Gas vesicle protein GvpN</fullName>
    </submittedName>
</protein>
<keyword evidence="3" id="KW-0963">Cytoplasm</keyword>
<dbReference type="SMART" id="SM00382">
    <property type="entry name" value="AAA"/>
    <property type="match status" value="1"/>
</dbReference>
<feature type="domain" description="AAA+ ATPase" evidence="10">
    <location>
        <begin position="36"/>
        <end position="204"/>
    </location>
</feature>
<dbReference type="GO" id="GO:0031412">
    <property type="term" value="P:gas vesicle organization"/>
    <property type="evidence" value="ECO:0007669"/>
    <property type="project" value="InterPro"/>
</dbReference>
<evidence type="ECO:0000256" key="1">
    <source>
        <dbReference type="ARBA" id="ARBA00004496"/>
    </source>
</evidence>
<dbReference type="GO" id="GO:0031411">
    <property type="term" value="C:gas vesicle"/>
    <property type="evidence" value="ECO:0007669"/>
    <property type="project" value="UniProtKB-SubCell"/>
</dbReference>
<dbReference type="InterPro" id="IPR027417">
    <property type="entry name" value="P-loop_NTPase"/>
</dbReference>
<accession>A0A1I2KPL1</accession>
<dbReference type="SUPFAM" id="SSF52540">
    <property type="entry name" value="P-loop containing nucleoside triphosphate hydrolases"/>
    <property type="match status" value="1"/>
</dbReference>
<dbReference type="AlphaFoldDB" id="A0A1I2KPL1"/>
<evidence type="ECO:0000256" key="5">
    <source>
        <dbReference type="ARBA" id="ARBA00022801"/>
    </source>
</evidence>
<keyword evidence="4" id="KW-0547">Nucleotide-binding</keyword>